<evidence type="ECO:0000256" key="1">
    <source>
        <dbReference type="SAM" id="MobiDB-lite"/>
    </source>
</evidence>
<organism evidence="2 5">
    <name type="scientific">Saccharopolyspora kobensis</name>
    <dbReference type="NCBI Taxonomy" id="146035"/>
    <lineage>
        <taxon>Bacteria</taxon>
        <taxon>Bacillati</taxon>
        <taxon>Actinomycetota</taxon>
        <taxon>Actinomycetes</taxon>
        <taxon>Pseudonocardiales</taxon>
        <taxon>Pseudonocardiaceae</taxon>
        <taxon>Saccharopolyspora</taxon>
    </lineage>
</organism>
<keyword evidence="4" id="KW-1185">Reference proteome</keyword>
<reference evidence="2" key="2">
    <citation type="submission" date="2016-10" db="EMBL/GenBank/DDBJ databases">
        <authorList>
            <person name="de Groot N.N."/>
        </authorList>
    </citation>
    <scope>NUCLEOTIDE SEQUENCE [LARGE SCALE GENOMIC DNA]</scope>
    <source>
        <strain evidence="2">ATCC 20501</strain>
    </source>
</reference>
<proteinExistence type="predicted"/>
<dbReference type="EMBL" id="FNVB01000002">
    <property type="protein sequence ID" value="SEF83632.1"/>
    <property type="molecule type" value="Genomic_DNA"/>
</dbReference>
<protein>
    <submittedName>
        <fullName evidence="2">Uncharacterized protein</fullName>
    </submittedName>
</protein>
<feature type="compositionally biased region" description="Low complexity" evidence="1">
    <location>
        <begin position="191"/>
        <end position="202"/>
    </location>
</feature>
<feature type="compositionally biased region" description="Basic and acidic residues" evidence="1">
    <location>
        <begin position="83"/>
        <end position="93"/>
    </location>
</feature>
<feature type="compositionally biased region" description="Basic and acidic residues" evidence="1">
    <location>
        <begin position="237"/>
        <end position="247"/>
    </location>
</feature>
<evidence type="ECO:0000313" key="5">
    <source>
        <dbReference type="Proteomes" id="UP000236729"/>
    </source>
</evidence>
<evidence type="ECO:0000313" key="3">
    <source>
        <dbReference type="EMBL" id="SFC63793.1"/>
    </source>
</evidence>
<accession>A0A1I1L064</accession>
<feature type="compositionally biased region" description="Polar residues" evidence="1">
    <location>
        <begin position="15"/>
        <end position="37"/>
    </location>
</feature>
<feature type="region of interest" description="Disordered" evidence="1">
    <location>
        <begin position="182"/>
        <end position="247"/>
    </location>
</feature>
<gene>
    <name evidence="2" type="ORF">SAMN02982929_00803</name>
    <name evidence="3" type="ORF">SAMN05216506_1011267</name>
</gene>
<dbReference type="EMBL" id="FOME01000001">
    <property type="protein sequence ID" value="SFC63793.1"/>
    <property type="molecule type" value="Genomic_DNA"/>
</dbReference>
<sequence length="247" mass="26678">MAAHRTDTAWPTLDRTPTQPTHSGATCSRAGTGSRNRTVGPVDVHRASTWPVNRVAGTGTQRPRCALPNRGRPDPQSAPASRAVDRTHHRTDPAEPALHRPPGLEPAHHQGPRWRAHRRPRLRASAPESSAELGGIRAPVSYAVGRRGHVRRRSREPGRTTCQGRPGTGVCVGRVGGVRGMWPSDGRALGPRPSRSSLPPRLSSRHTATKSSIPDCLRPRGPPTRRLTGTAQPARLETSRSRCDGRG</sequence>
<evidence type="ECO:0000313" key="4">
    <source>
        <dbReference type="Proteomes" id="UP000199690"/>
    </source>
</evidence>
<feature type="compositionally biased region" description="Basic residues" evidence="1">
    <location>
        <begin position="110"/>
        <end position="122"/>
    </location>
</feature>
<evidence type="ECO:0000313" key="2">
    <source>
        <dbReference type="EMBL" id="SEF83632.1"/>
    </source>
</evidence>
<dbReference type="Proteomes" id="UP000236729">
    <property type="component" value="Unassembled WGS sequence"/>
</dbReference>
<dbReference type="AlphaFoldDB" id="A0A1H5V8B5"/>
<reference evidence="4 5" key="1">
    <citation type="submission" date="2016-10" db="EMBL/GenBank/DDBJ databases">
        <authorList>
            <person name="Varghese N."/>
            <person name="Submissions S."/>
        </authorList>
    </citation>
    <scope>NUCLEOTIDE SEQUENCE [LARGE SCALE GENOMIC DNA]</scope>
    <source>
        <strain evidence="5">ATCC 20501</strain>
        <strain evidence="3 4">CGMCC 4.3529</strain>
    </source>
</reference>
<accession>A0A1H5V8B5</accession>
<dbReference type="Proteomes" id="UP000199690">
    <property type="component" value="Unassembled WGS sequence"/>
</dbReference>
<feature type="region of interest" description="Disordered" evidence="1">
    <location>
        <begin position="1"/>
        <end position="168"/>
    </location>
</feature>
<name>A0A1H5V8B5_9PSEU</name>